<feature type="transmembrane region" description="Helical" evidence="1">
    <location>
        <begin position="20"/>
        <end position="48"/>
    </location>
</feature>
<keyword evidence="1" id="KW-1133">Transmembrane helix</keyword>
<feature type="transmembrane region" description="Helical" evidence="1">
    <location>
        <begin position="137"/>
        <end position="159"/>
    </location>
</feature>
<accession>A0A1I7K844</accession>
<feature type="transmembrane region" description="Helical" evidence="1">
    <location>
        <begin position="338"/>
        <end position="361"/>
    </location>
</feature>
<keyword evidence="1" id="KW-0472">Membrane</keyword>
<dbReference type="RefSeq" id="WP_054257529.1">
    <property type="nucleotide sequence ID" value="NZ_CYIG01000043.1"/>
</dbReference>
<dbReference type="Proteomes" id="UP000183656">
    <property type="component" value="Unassembled WGS sequence"/>
</dbReference>
<dbReference type="AlphaFoldDB" id="A0A1I7K844"/>
<evidence type="ECO:0000313" key="3">
    <source>
        <dbReference type="Proteomes" id="UP000183656"/>
    </source>
</evidence>
<dbReference type="OrthoDB" id="9810382at2"/>
<dbReference type="EMBL" id="FPBX01000040">
    <property type="protein sequence ID" value="SFU93607.1"/>
    <property type="molecule type" value="Genomic_DNA"/>
</dbReference>
<feature type="transmembrane region" description="Helical" evidence="1">
    <location>
        <begin position="69"/>
        <end position="91"/>
    </location>
</feature>
<feature type="transmembrane region" description="Helical" evidence="1">
    <location>
        <begin position="382"/>
        <end position="404"/>
    </location>
</feature>
<organism evidence="2 3">
    <name type="scientific">Paenacidovorax caeni</name>
    <dbReference type="NCBI Taxonomy" id="343013"/>
    <lineage>
        <taxon>Bacteria</taxon>
        <taxon>Pseudomonadati</taxon>
        <taxon>Pseudomonadota</taxon>
        <taxon>Betaproteobacteria</taxon>
        <taxon>Burkholderiales</taxon>
        <taxon>Comamonadaceae</taxon>
        <taxon>Paenacidovorax</taxon>
    </lineage>
</organism>
<feature type="transmembrane region" description="Helical" evidence="1">
    <location>
        <begin position="259"/>
        <end position="281"/>
    </location>
</feature>
<evidence type="ECO:0000256" key="1">
    <source>
        <dbReference type="SAM" id="Phobius"/>
    </source>
</evidence>
<name>A0A1I7K844_9BURK</name>
<gene>
    <name evidence="2" type="ORF">SAMN04489707_104010</name>
</gene>
<feature type="transmembrane region" description="Helical" evidence="1">
    <location>
        <begin position="223"/>
        <end position="253"/>
    </location>
</feature>
<sequence length="407" mass="44198">MTPEMLLALRDPAGVPSHPLVFLVLGVLTFALHIAAVQVMLGAGALTLRGAFSASTYWRRLAAAMLTTSKIAVSVAIVLGVAPLLFVQVVYDPFWYTSNVLSAWWVIGFIGILIVGYIALYVFYWKNHDIVKEGGRGGVWMVASLALLLAVGFIVHSLTNQMLFPEQWMAWYAPGGVVQPDGHSLHYWNLPRFGFFIALAAPVTGAWLYAYRRYLQGSAQPDVAYIAWLAPLAQKLMLVGGVVAVLLGAAWMATLPAKMAWFAVSPWSLIALLALLATVALPLLLRGRLDRGYWGYAIFGAGAVALIVVGAAREVLRYVTLAGTHGYDALDYRINMDWYSTALFFSTFGVLGAVTLGYLLTIAWQAGQTQGTYTPSPAINRLGSVAIGLLVVWTAVYFGVGLFVQMR</sequence>
<feature type="transmembrane region" description="Helical" evidence="1">
    <location>
        <begin position="193"/>
        <end position="211"/>
    </location>
</feature>
<evidence type="ECO:0000313" key="2">
    <source>
        <dbReference type="EMBL" id="SFU93607.1"/>
    </source>
</evidence>
<reference evidence="2 3" key="1">
    <citation type="submission" date="2016-10" db="EMBL/GenBank/DDBJ databases">
        <authorList>
            <person name="de Groot N.N."/>
        </authorList>
    </citation>
    <scope>NUCLEOTIDE SEQUENCE [LARGE SCALE GENOMIC DNA]</scope>
    <source>
        <strain evidence="2 3">R-24608</strain>
    </source>
</reference>
<keyword evidence="1" id="KW-0812">Transmembrane</keyword>
<proteinExistence type="predicted"/>
<feature type="transmembrane region" description="Helical" evidence="1">
    <location>
        <begin position="293"/>
        <end position="312"/>
    </location>
</feature>
<keyword evidence="3" id="KW-1185">Reference proteome</keyword>
<protein>
    <submittedName>
        <fullName evidence="2">Uncharacterized protein</fullName>
    </submittedName>
</protein>
<feature type="transmembrane region" description="Helical" evidence="1">
    <location>
        <begin position="103"/>
        <end position="125"/>
    </location>
</feature>
<dbReference type="STRING" id="343013.SAMN04489707_104010"/>